<evidence type="ECO:0000256" key="1">
    <source>
        <dbReference type="ARBA" id="ARBA00004389"/>
    </source>
</evidence>
<dbReference type="GO" id="GO:0006488">
    <property type="term" value="P:dolichol-linked oligosaccharide biosynthetic process"/>
    <property type="evidence" value="ECO:0007669"/>
    <property type="project" value="InterPro"/>
</dbReference>
<dbReference type="Gene3D" id="3.40.50.2000">
    <property type="entry name" value="Glycogen Phosphorylase B"/>
    <property type="match status" value="1"/>
</dbReference>
<evidence type="ECO:0000256" key="5">
    <source>
        <dbReference type="ARBA" id="ARBA00023136"/>
    </source>
</evidence>
<name>A0A944D920_DENI1</name>
<evidence type="ECO:0000256" key="3">
    <source>
        <dbReference type="ARBA" id="ARBA00022824"/>
    </source>
</evidence>
<evidence type="ECO:0000313" key="7">
    <source>
        <dbReference type="Proteomes" id="UP000694660"/>
    </source>
</evidence>
<proteinExistence type="predicted"/>
<dbReference type="RefSeq" id="WP_214360359.1">
    <property type="nucleotide sequence ID" value="NZ_JAEKFT010000004.1"/>
</dbReference>
<organism evidence="6 7">
    <name type="scientific">Denitromonas iodatirespirans</name>
    <dbReference type="NCBI Taxonomy" id="2795389"/>
    <lineage>
        <taxon>Bacteria</taxon>
        <taxon>Pseudomonadati</taxon>
        <taxon>Pseudomonadota</taxon>
        <taxon>Betaproteobacteria</taxon>
        <taxon>Rhodocyclales</taxon>
        <taxon>Zoogloeaceae</taxon>
        <taxon>Denitromonas</taxon>
    </lineage>
</organism>
<accession>A0A944D920</accession>
<evidence type="ECO:0000256" key="4">
    <source>
        <dbReference type="ARBA" id="ARBA00022989"/>
    </source>
</evidence>
<comment type="subcellular location">
    <subcellularLocation>
        <location evidence="1">Endoplasmic reticulum membrane</location>
        <topology evidence="1">Single-pass membrane protein</topology>
    </subcellularLocation>
</comment>
<dbReference type="PANTHER" id="PTHR12154">
    <property type="entry name" value="GLYCOSYL TRANSFERASE-RELATED"/>
    <property type="match status" value="1"/>
</dbReference>
<evidence type="ECO:0000313" key="6">
    <source>
        <dbReference type="EMBL" id="MBT0960606.1"/>
    </source>
</evidence>
<keyword evidence="7" id="KW-1185">Reference proteome</keyword>
<dbReference type="InterPro" id="IPR013969">
    <property type="entry name" value="Oligosacch_biosynth_Alg14"/>
</dbReference>
<reference evidence="7" key="1">
    <citation type="journal article" date="2022" name="ISME J.">
        <title>Genetic and phylogenetic analysis of dissimilatory iodate-reducing bacteria identifies potential niches across the world's oceans.</title>
        <authorList>
            <person name="Reyes-Umana V."/>
            <person name="Henning Z."/>
            <person name="Lee K."/>
            <person name="Barnum T.P."/>
            <person name="Coates J.D."/>
        </authorList>
    </citation>
    <scope>NUCLEOTIDE SEQUENCE [LARGE SCALE GENOMIC DNA]</scope>
    <source>
        <strain evidence="7">IR12</strain>
    </source>
</reference>
<dbReference type="AlphaFoldDB" id="A0A944D920"/>
<keyword evidence="5" id="KW-0472">Membrane</keyword>
<dbReference type="Pfam" id="PF08660">
    <property type="entry name" value="Alg14"/>
    <property type="match status" value="1"/>
</dbReference>
<keyword evidence="2" id="KW-0812">Transmembrane</keyword>
<evidence type="ECO:0000256" key="2">
    <source>
        <dbReference type="ARBA" id="ARBA00022692"/>
    </source>
</evidence>
<protein>
    <recommendedName>
        <fullName evidence="8">UDP-N-acetylglucosamine--LPS N-acetylglucosamine transferase</fullName>
    </recommendedName>
</protein>
<keyword evidence="4" id="KW-1133">Transmembrane helix</keyword>
<keyword evidence="3" id="KW-0256">Endoplasmic reticulum</keyword>
<dbReference type="Proteomes" id="UP000694660">
    <property type="component" value="Unassembled WGS sequence"/>
</dbReference>
<gene>
    <name evidence="6" type="ORF">I8J34_05390</name>
</gene>
<dbReference type="PANTHER" id="PTHR12154:SF4">
    <property type="entry name" value="UDP-N-ACETYLGLUCOSAMINE TRANSFERASE SUBUNIT ALG14 HOMOLOG"/>
    <property type="match status" value="1"/>
</dbReference>
<dbReference type="SUPFAM" id="SSF53756">
    <property type="entry name" value="UDP-Glycosyltransferase/glycogen phosphorylase"/>
    <property type="match status" value="1"/>
</dbReference>
<dbReference type="EMBL" id="JAEKFT010000004">
    <property type="protein sequence ID" value="MBT0960606.1"/>
    <property type="molecule type" value="Genomic_DNA"/>
</dbReference>
<comment type="caution">
    <text evidence="6">The sequence shown here is derived from an EMBL/GenBank/DDBJ whole genome shotgun (WGS) entry which is preliminary data.</text>
</comment>
<evidence type="ECO:0008006" key="8">
    <source>
        <dbReference type="Google" id="ProtNLM"/>
    </source>
</evidence>
<dbReference type="GO" id="GO:0004577">
    <property type="term" value="F:N-acetylglucosaminyldiphosphodolichol N-acetylglucosaminyltransferase activity"/>
    <property type="evidence" value="ECO:0007669"/>
    <property type="project" value="TreeGrafter"/>
</dbReference>
<sequence>MFEASATGVEPRVLMYVPGGGFQLETQMLLAQLHGIEAILLLPNDSIVSPWMAPYVIHRVSPLGSRANSGRVHTALRFARNLWQSFRVFRRTRPDYVVCVGSSICVPGFLVARLMRLRTVYIESITRTDELSVTGRLIERFHLASRFYVQWPEQVAGRRGRHYRGEVL</sequence>